<evidence type="ECO:0000313" key="2">
    <source>
        <dbReference type="Proteomes" id="UP000247416"/>
    </source>
</evidence>
<name>A0A318TBP5_9BACL</name>
<proteinExistence type="predicted"/>
<comment type="caution">
    <text evidence="1">The sequence shown here is derived from an EMBL/GenBank/DDBJ whole genome shotgun (WGS) entry which is preliminary data.</text>
</comment>
<dbReference type="EMBL" id="QJTJ01000051">
    <property type="protein sequence ID" value="PYF01963.1"/>
    <property type="molecule type" value="Genomic_DNA"/>
</dbReference>
<accession>A0A318TBP5</accession>
<dbReference type="AlphaFoldDB" id="A0A318TBP5"/>
<sequence length="49" mass="6078">MKRDRLLSNVLLMIWVFMVKFESDDEVMYLNYRAEKFNQCKYTMGEIYD</sequence>
<evidence type="ECO:0000313" key="1">
    <source>
        <dbReference type="EMBL" id="PYF01963.1"/>
    </source>
</evidence>
<organism evidence="1 2">
    <name type="scientific">Ureibacillus chungkukjangi</name>
    <dbReference type="NCBI Taxonomy" id="1202712"/>
    <lineage>
        <taxon>Bacteria</taxon>
        <taxon>Bacillati</taxon>
        <taxon>Bacillota</taxon>
        <taxon>Bacilli</taxon>
        <taxon>Bacillales</taxon>
        <taxon>Caryophanaceae</taxon>
        <taxon>Ureibacillus</taxon>
    </lineage>
</organism>
<keyword evidence="2" id="KW-1185">Reference proteome</keyword>
<protein>
    <submittedName>
        <fullName evidence="1">Uncharacterized protein</fullName>
    </submittedName>
</protein>
<gene>
    <name evidence="1" type="ORF">BJ095_1515</name>
</gene>
<reference evidence="1 2" key="1">
    <citation type="submission" date="2018-06" db="EMBL/GenBank/DDBJ databases">
        <title>Genomic Encyclopedia of Archaeal and Bacterial Type Strains, Phase II (KMG-II): from individual species to whole genera.</title>
        <authorList>
            <person name="Goeker M."/>
        </authorList>
    </citation>
    <scope>NUCLEOTIDE SEQUENCE [LARGE SCALE GENOMIC DNA]</scope>
    <source>
        <strain evidence="1 2">KACC 16626</strain>
    </source>
</reference>
<dbReference type="Proteomes" id="UP000247416">
    <property type="component" value="Unassembled WGS sequence"/>
</dbReference>